<evidence type="ECO:0000313" key="3">
    <source>
        <dbReference type="Proteomes" id="UP000180215"/>
    </source>
</evidence>
<reference evidence="2 3" key="1">
    <citation type="submission" date="2016-10" db="EMBL/GenBank/DDBJ databases">
        <title>Draft genome sequence of Methylobacterium extorquens CP3, a seed endophyte of Crotalaria pumila with plant growth-promoting and metal tolerance properties.</title>
        <authorList>
            <person name="Sanchez-Lopez A.S."/>
            <person name="Van Hamme J.D."/>
            <person name="Thijs S."/>
            <person name="Mcammond B.M."/>
            <person name="Stevens V."/>
            <person name="Gonzalez-Chavez M.D.C."/>
            <person name="Vangronsveld J."/>
        </authorList>
    </citation>
    <scope>NUCLEOTIDE SEQUENCE [LARGE SCALE GENOMIC DNA]</scope>
    <source>
        <strain evidence="2 3">CP3</strain>
    </source>
</reference>
<dbReference type="AlphaFoldDB" id="A0A1S1P3I3"/>
<sequence length="145" mass="16383">MPEPSEREAFRNLLIDYWAIRAAETLGDVALPDAEMLEKYREIAAAQADKVLQSYERELQVDKLADSVIERLRDDLVPRSRAARLIEVAINVSALVIGGLIGLSQFIFDPVANAKQISAVYCALMFIVILQLLGNLYLKFFDRKR</sequence>
<gene>
    <name evidence="2" type="ORF">BK022_17465</name>
</gene>
<evidence type="ECO:0000256" key="1">
    <source>
        <dbReference type="SAM" id="Phobius"/>
    </source>
</evidence>
<evidence type="ECO:0000313" key="2">
    <source>
        <dbReference type="EMBL" id="OHV15656.1"/>
    </source>
</evidence>
<proteinExistence type="predicted"/>
<keyword evidence="1" id="KW-1133">Transmembrane helix</keyword>
<name>A0A1S1P3I3_METEX</name>
<dbReference type="Proteomes" id="UP000180215">
    <property type="component" value="Unassembled WGS sequence"/>
</dbReference>
<protein>
    <submittedName>
        <fullName evidence="2">Uncharacterized protein</fullName>
    </submittedName>
</protein>
<feature type="transmembrane region" description="Helical" evidence="1">
    <location>
        <begin position="88"/>
        <end position="108"/>
    </location>
</feature>
<organism evidence="2 3">
    <name type="scientific">Methylorubrum extorquens</name>
    <name type="common">Methylobacterium dichloromethanicum</name>
    <name type="synonym">Methylobacterium extorquens</name>
    <dbReference type="NCBI Taxonomy" id="408"/>
    <lineage>
        <taxon>Bacteria</taxon>
        <taxon>Pseudomonadati</taxon>
        <taxon>Pseudomonadota</taxon>
        <taxon>Alphaproteobacteria</taxon>
        <taxon>Hyphomicrobiales</taxon>
        <taxon>Methylobacteriaceae</taxon>
        <taxon>Methylorubrum</taxon>
    </lineage>
</organism>
<accession>A0A1S1P3I3</accession>
<keyword evidence="1" id="KW-0472">Membrane</keyword>
<feature type="transmembrane region" description="Helical" evidence="1">
    <location>
        <begin position="114"/>
        <end position="138"/>
    </location>
</feature>
<keyword evidence="1" id="KW-0812">Transmembrane</keyword>
<dbReference type="EMBL" id="MNAO01000233">
    <property type="protein sequence ID" value="OHV15656.1"/>
    <property type="molecule type" value="Genomic_DNA"/>
</dbReference>
<comment type="caution">
    <text evidence="2">The sequence shown here is derived from an EMBL/GenBank/DDBJ whole genome shotgun (WGS) entry which is preliminary data.</text>
</comment>